<keyword evidence="1" id="KW-0051">Antiviral defense</keyword>
<name>A0ABW4RQ45_9BACL</name>
<dbReference type="Pfam" id="PF03787">
    <property type="entry name" value="RAMPs"/>
    <property type="match status" value="1"/>
</dbReference>
<evidence type="ECO:0000259" key="2">
    <source>
        <dbReference type="Pfam" id="PF03787"/>
    </source>
</evidence>
<dbReference type="InterPro" id="IPR007522">
    <property type="entry name" value="CRISPR-assoc_prot_TM1795"/>
</dbReference>
<dbReference type="InterPro" id="IPR005537">
    <property type="entry name" value="RAMP_III_fam"/>
</dbReference>
<protein>
    <submittedName>
        <fullName evidence="3">Type III-B CRISPR module RAMP protein Cmr1</fullName>
    </submittedName>
</protein>
<reference evidence="4" key="1">
    <citation type="journal article" date="2019" name="Int. J. Syst. Evol. Microbiol.">
        <title>The Global Catalogue of Microorganisms (GCM) 10K type strain sequencing project: providing services to taxonomists for standard genome sequencing and annotation.</title>
        <authorList>
            <consortium name="The Broad Institute Genomics Platform"/>
            <consortium name="The Broad Institute Genome Sequencing Center for Infectious Disease"/>
            <person name="Wu L."/>
            <person name="Ma J."/>
        </authorList>
    </citation>
    <scope>NUCLEOTIDE SEQUENCE [LARGE SCALE GENOMIC DNA]</scope>
    <source>
        <strain evidence="4">CCUG 54950</strain>
    </source>
</reference>
<sequence>MRKLPSLPQESKSLPTTTKTVYPVSKYKVHVVTPMFGGGVQAGIIDTKNPIRSSTIRGQLRFWWRATRGAAFQNAYDLRKREIEIFGDTEHPSPIKIWVENVTNRIPKSYTSQKGTRPPYPAYLFQQKKGQTISYLENNSFMLCLQFVVLRRDQKEQDLYKELQNDINAALWAWINFGGIGSRTRRGCGSLYCSSFSPDATINSEDLLVAWFKKELDELHCPLHDTDPEKEWPTLSLKFKSTSYTKEISNTRGNGIWRDTIEVYRRFRQKKVSSDNPQGRSAWVEPDVLRKLTGMKEKDHKHPYPKSKSKDLVAFPRVQFGMPIITHFRQESDLPPRIFFSDEGEPYDTQLVPKDKSRLSSPVILKAVAVSPKQGFGVIIVLNQPKIEEVTLSLIEPVIKNNSQYQHFKKVESKLKTVRIMEREIYPKVSEHPTINYLENPMNGYSLVIEAFLNSEEVKEFCQHPNRKS</sequence>
<comment type="caution">
    <text evidence="3">The sequence shown here is derived from an EMBL/GenBank/DDBJ whole genome shotgun (WGS) entry which is preliminary data.</text>
</comment>
<keyword evidence="4" id="KW-1185">Reference proteome</keyword>
<dbReference type="NCBIfam" id="TIGR01894">
    <property type="entry name" value="cas_TM1795_cmr1"/>
    <property type="match status" value="1"/>
</dbReference>
<gene>
    <name evidence="3" type="primary">cmr1</name>
    <name evidence="3" type="ORF">ACFSC9_19940</name>
</gene>
<evidence type="ECO:0000313" key="3">
    <source>
        <dbReference type="EMBL" id="MFD1887753.1"/>
    </source>
</evidence>
<dbReference type="Proteomes" id="UP001597233">
    <property type="component" value="Unassembled WGS sequence"/>
</dbReference>
<dbReference type="EMBL" id="JBHUEH010000032">
    <property type="protein sequence ID" value="MFD1887753.1"/>
    <property type="molecule type" value="Genomic_DNA"/>
</dbReference>
<organism evidence="3 4">
    <name type="scientific">Paenibacillus wenxiniae</name>
    <dbReference type="NCBI Taxonomy" id="1636843"/>
    <lineage>
        <taxon>Bacteria</taxon>
        <taxon>Bacillati</taxon>
        <taxon>Bacillota</taxon>
        <taxon>Bacilli</taxon>
        <taxon>Bacillales</taxon>
        <taxon>Paenibacillaceae</taxon>
        <taxon>Paenibacillus</taxon>
    </lineage>
</organism>
<dbReference type="CDD" id="cd09657">
    <property type="entry name" value="Cmr1_III-B"/>
    <property type="match status" value="1"/>
</dbReference>
<evidence type="ECO:0000256" key="1">
    <source>
        <dbReference type="ARBA" id="ARBA00023118"/>
    </source>
</evidence>
<evidence type="ECO:0000313" key="4">
    <source>
        <dbReference type="Proteomes" id="UP001597233"/>
    </source>
</evidence>
<dbReference type="RefSeq" id="WP_347323957.1">
    <property type="nucleotide sequence ID" value="NZ_JBCGUH010000002.1"/>
</dbReference>
<proteinExistence type="predicted"/>
<accession>A0ABW4RQ45</accession>
<feature type="domain" description="CRISPR type III-associated protein" evidence="2">
    <location>
        <begin position="29"/>
        <end position="191"/>
    </location>
</feature>